<comment type="caution">
    <text evidence="4">The sequence shown here is derived from an EMBL/GenBank/DDBJ whole genome shotgun (WGS) entry which is preliminary data.</text>
</comment>
<evidence type="ECO:0000313" key="4">
    <source>
        <dbReference type="EMBL" id="KYH35628.1"/>
    </source>
</evidence>
<evidence type="ECO:0000313" key="5">
    <source>
        <dbReference type="Proteomes" id="UP000075531"/>
    </source>
</evidence>
<reference evidence="4 5" key="1">
    <citation type="submission" date="2016-02" db="EMBL/GenBank/DDBJ databases">
        <title>Genome sequence of Clostridium tepidiprofundi DSM 19306.</title>
        <authorList>
            <person name="Poehlein A."/>
            <person name="Daniel R."/>
        </authorList>
    </citation>
    <scope>NUCLEOTIDE SEQUENCE [LARGE SCALE GENOMIC DNA]</scope>
    <source>
        <strain evidence="4 5">DSM 19306</strain>
    </source>
</reference>
<comment type="similarity">
    <text evidence="1">Belongs to the HypD family.</text>
</comment>
<dbReference type="AlphaFoldDB" id="A0A151B6R9"/>
<name>A0A151B6R9_9CLOT</name>
<dbReference type="Gene3D" id="6.10.20.100">
    <property type="match status" value="1"/>
</dbReference>
<dbReference type="InterPro" id="IPR002780">
    <property type="entry name" value="Hyd_form_HypD"/>
</dbReference>
<dbReference type="GO" id="GO:0051539">
    <property type="term" value="F:4 iron, 4 sulfur cluster binding"/>
    <property type="evidence" value="ECO:0007669"/>
    <property type="project" value="TreeGrafter"/>
</dbReference>
<dbReference type="EMBL" id="LTBA01000001">
    <property type="protein sequence ID" value="KYH35628.1"/>
    <property type="molecule type" value="Genomic_DNA"/>
</dbReference>
<dbReference type="PANTHER" id="PTHR30149:SF0">
    <property type="entry name" value="HYDROGENASE MATURATION FACTOR HYPD"/>
    <property type="match status" value="1"/>
</dbReference>
<dbReference type="PATRIC" id="fig|1121338.3.peg.22"/>
<gene>
    <name evidence="4" type="primary">hypD</name>
    <name evidence="4" type="ORF">CLTEP_00210</name>
</gene>
<dbReference type="Pfam" id="PF01924">
    <property type="entry name" value="HypD"/>
    <property type="match status" value="1"/>
</dbReference>
<dbReference type="RefSeq" id="WP_066820715.1">
    <property type="nucleotide sequence ID" value="NZ_LTBA01000001.1"/>
</dbReference>
<dbReference type="PANTHER" id="PTHR30149">
    <property type="entry name" value="HYDROGENASE PROTEIN ASSEMBLY PROTEIN HYPD"/>
    <property type="match status" value="1"/>
</dbReference>
<evidence type="ECO:0000256" key="1">
    <source>
        <dbReference type="ARBA" id="ARBA00007888"/>
    </source>
</evidence>
<dbReference type="InterPro" id="IPR042243">
    <property type="entry name" value="HypD_1"/>
</dbReference>
<dbReference type="Gene3D" id="3.40.50.11740">
    <property type="entry name" value="HypD, alpha/beta domain 2"/>
    <property type="match status" value="2"/>
</dbReference>
<accession>A0A151B6R9</accession>
<dbReference type="InterPro" id="IPR042244">
    <property type="entry name" value="HypD_2_sf"/>
</dbReference>
<sequence length="357" mass="40114">MNSYRKRIVKKIDKINEFKNNYNIMEVCGTHTMAISKFGLRNVLNDGINLISGPGCPVCVTPEMYMDYIYDLSLREDIIIATYGDMIRVPGSRHYITLEKSKAKGAQVNMVYSSIDALEIAAANKDKKVVFLGIGFETTTPATAIAVKEAEKRNIDNFYVLSMHKIIEPAMRALLNDSEINIDGFICPGHVAAILGVEGFEFLNKYNCSGVVTGFEIEDILDGLLLLLNCIDNKDYGIKNAYTRLIDYKGNEVALSLINSVFEKKDDYWRGIGKIELSGLKLRYEYKRFDIEELYPLKGYERDKETNGCRCGDVLKGIIKPNECGLFGRICTPENPIGPCMVSSEGSCAAYYKYNFI</sequence>
<dbReference type="GO" id="GO:0070025">
    <property type="term" value="F:carbon monoxide binding"/>
    <property type="evidence" value="ECO:0007669"/>
    <property type="project" value="TreeGrafter"/>
</dbReference>
<keyword evidence="5" id="KW-1185">Reference proteome</keyword>
<keyword evidence="2" id="KW-0479">Metal-binding</keyword>
<evidence type="ECO:0000256" key="3">
    <source>
        <dbReference type="ARBA" id="ARBA00023004"/>
    </source>
</evidence>
<dbReference type="PIRSF" id="PIRSF005622">
    <property type="entry name" value="Hydrgn_mat_hypD"/>
    <property type="match status" value="1"/>
</dbReference>
<organism evidence="4 5">
    <name type="scientific">Clostridium tepidiprofundi DSM 19306</name>
    <dbReference type="NCBI Taxonomy" id="1121338"/>
    <lineage>
        <taxon>Bacteria</taxon>
        <taxon>Bacillati</taxon>
        <taxon>Bacillota</taxon>
        <taxon>Clostridia</taxon>
        <taxon>Eubacteriales</taxon>
        <taxon>Clostridiaceae</taxon>
        <taxon>Clostridium</taxon>
    </lineage>
</organism>
<dbReference type="STRING" id="1121338.CLTEP_00210"/>
<evidence type="ECO:0000256" key="2">
    <source>
        <dbReference type="ARBA" id="ARBA00022723"/>
    </source>
</evidence>
<dbReference type="OrthoDB" id="9770424at2"/>
<keyword evidence="3" id="KW-0408">Iron</keyword>
<proteinExistence type="inferred from homology"/>
<dbReference type="GO" id="GO:0051604">
    <property type="term" value="P:protein maturation"/>
    <property type="evidence" value="ECO:0007669"/>
    <property type="project" value="TreeGrafter"/>
</dbReference>
<dbReference type="GO" id="GO:0005506">
    <property type="term" value="F:iron ion binding"/>
    <property type="evidence" value="ECO:0007669"/>
    <property type="project" value="TreeGrafter"/>
</dbReference>
<protein>
    <submittedName>
        <fullName evidence="4">Hydrogenase expression/formation protein HypD</fullName>
    </submittedName>
</protein>
<dbReference type="Proteomes" id="UP000075531">
    <property type="component" value="Unassembled WGS sequence"/>
</dbReference>
<dbReference type="NCBIfam" id="TIGR00075">
    <property type="entry name" value="hypD"/>
    <property type="match status" value="1"/>
</dbReference>